<comment type="caution">
    <text evidence="1">The sequence shown here is derived from an EMBL/GenBank/DDBJ whole genome shotgun (WGS) entry which is preliminary data.</text>
</comment>
<gene>
    <name evidence="1" type="ORF">KHA91_12375</name>
</gene>
<organism evidence="1 2">
    <name type="scientific">Lederbergia citrea</name>
    <dbReference type="NCBI Taxonomy" id="2833581"/>
    <lineage>
        <taxon>Bacteria</taxon>
        <taxon>Bacillati</taxon>
        <taxon>Bacillota</taxon>
        <taxon>Bacilli</taxon>
        <taxon>Bacillales</taxon>
        <taxon>Bacillaceae</taxon>
        <taxon>Lederbergia</taxon>
    </lineage>
</organism>
<evidence type="ECO:0000313" key="2">
    <source>
        <dbReference type="Proteomes" id="UP000676456"/>
    </source>
</evidence>
<dbReference type="RefSeq" id="WP_213098966.1">
    <property type="nucleotide sequence ID" value="NZ_JAGYPK010000002.1"/>
</dbReference>
<evidence type="ECO:0000313" key="1">
    <source>
        <dbReference type="EMBL" id="MBS4223543.1"/>
    </source>
</evidence>
<name>A0A942Z3F9_9BACI</name>
<protein>
    <submittedName>
        <fullName evidence="1">Uncharacterized protein</fullName>
    </submittedName>
</protein>
<dbReference type="Proteomes" id="UP000676456">
    <property type="component" value="Unassembled WGS sequence"/>
</dbReference>
<accession>A0A942Z3F9</accession>
<dbReference type="EMBL" id="JAGYPN010000002">
    <property type="protein sequence ID" value="MBS4223543.1"/>
    <property type="molecule type" value="Genomic_DNA"/>
</dbReference>
<dbReference type="AlphaFoldDB" id="A0A942Z3F9"/>
<reference evidence="1 2" key="1">
    <citation type="submission" date="2021-05" db="EMBL/GenBank/DDBJ databases">
        <title>Novel Bacillus species.</title>
        <authorList>
            <person name="Liu G."/>
        </authorList>
    </citation>
    <scope>NUCLEOTIDE SEQUENCE [LARGE SCALE GENOMIC DNA]</scope>
    <source>
        <strain evidence="1 2">FJAT-49682</strain>
    </source>
</reference>
<proteinExistence type="predicted"/>
<keyword evidence="2" id="KW-1185">Reference proteome</keyword>
<sequence>MYWFDFESIIIITPIIHTHISLAYITNNIICEYFRICVIRHISPEIDGYFLAFSTIHRS</sequence>